<evidence type="ECO:0000313" key="3">
    <source>
        <dbReference type="EMBL" id="QDU65928.1"/>
    </source>
</evidence>
<gene>
    <name evidence="3" type="ORF">Pla133_09940</name>
</gene>
<evidence type="ECO:0000256" key="2">
    <source>
        <dbReference type="HAMAP-Rule" id="MF_01940"/>
    </source>
</evidence>
<reference evidence="3 4" key="1">
    <citation type="submission" date="2019-02" db="EMBL/GenBank/DDBJ databases">
        <title>Deep-cultivation of Planctomycetes and their phenomic and genomic characterization uncovers novel biology.</title>
        <authorList>
            <person name="Wiegand S."/>
            <person name="Jogler M."/>
            <person name="Boedeker C."/>
            <person name="Pinto D."/>
            <person name="Vollmers J."/>
            <person name="Rivas-Marin E."/>
            <person name="Kohn T."/>
            <person name="Peeters S.H."/>
            <person name="Heuer A."/>
            <person name="Rast P."/>
            <person name="Oberbeckmann S."/>
            <person name="Bunk B."/>
            <person name="Jeske O."/>
            <person name="Meyerdierks A."/>
            <person name="Storesund J.E."/>
            <person name="Kallscheuer N."/>
            <person name="Luecker S."/>
            <person name="Lage O.M."/>
            <person name="Pohl T."/>
            <person name="Merkel B.J."/>
            <person name="Hornburger P."/>
            <person name="Mueller R.-W."/>
            <person name="Bruemmer F."/>
            <person name="Labrenz M."/>
            <person name="Spormann A.M."/>
            <person name="Op den Camp H."/>
            <person name="Overmann J."/>
            <person name="Amann R."/>
            <person name="Jetten M.S.M."/>
            <person name="Mascher T."/>
            <person name="Medema M.H."/>
            <person name="Devos D.P."/>
            <person name="Kaster A.-K."/>
            <person name="Ovreas L."/>
            <person name="Rohde M."/>
            <person name="Galperin M.Y."/>
            <person name="Jogler C."/>
        </authorList>
    </citation>
    <scope>NUCLEOTIDE SEQUENCE [LARGE SCALE GENOMIC DNA]</scope>
    <source>
        <strain evidence="3 4">Pla133</strain>
    </source>
</reference>
<feature type="active site" description="Proton donor" evidence="2">
    <location>
        <position position="52"/>
    </location>
</feature>
<dbReference type="Gene3D" id="3.90.1140.10">
    <property type="entry name" value="Cyclic phosphodiesterase"/>
    <property type="match status" value="1"/>
</dbReference>
<dbReference type="InterPro" id="IPR004175">
    <property type="entry name" value="RNA_CPDase"/>
</dbReference>
<dbReference type="InterPro" id="IPR009097">
    <property type="entry name" value="Cyclic_Pdiesterase"/>
</dbReference>
<proteinExistence type="inferred from homology"/>
<accession>A0A518BG31</accession>
<feature type="active site" description="Proton acceptor" evidence="2">
    <location>
        <position position="136"/>
    </location>
</feature>
<protein>
    <recommendedName>
        <fullName evidence="2">RNA 2',3'-cyclic phosphodiesterase</fullName>
        <shortName evidence="2">RNA 2',3'-CPDase</shortName>
        <ecNumber evidence="2">3.1.4.58</ecNumber>
    </recommendedName>
</protein>
<organism evidence="3 4">
    <name type="scientific">Engelhardtia mirabilis</name>
    <dbReference type="NCBI Taxonomy" id="2528011"/>
    <lineage>
        <taxon>Bacteria</taxon>
        <taxon>Pseudomonadati</taxon>
        <taxon>Planctomycetota</taxon>
        <taxon>Planctomycetia</taxon>
        <taxon>Planctomycetia incertae sedis</taxon>
        <taxon>Engelhardtia</taxon>
    </lineage>
</organism>
<dbReference type="GO" id="GO:0016874">
    <property type="term" value="F:ligase activity"/>
    <property type="evidence" value="ECO:0007669"/>
    <property type="project" value="UniProtKB-KW"/>
</dbReference>
<keyword evidence="4" id="KW-1185">Reference proteome</keyword>
<feature type="short sequence motif" description="HXTX 2" evidence="2">
    <location>
        <begin position="136"/>
        <end position="139"/>
    </location>
</feature>
<sequence length="189" mass="20588">MLVQARGLAHHGHVTRLFVAVHPPLAIATDLLATLDGLDLPDHRLTRPDQIHLTVLFVGEVDERDVPLVAESVERAAAGVRAFELAPDGWMALPERGPSRLIAAGAQAPSALAELHRRLAARLVVKGRKPRSFLPHLTLCRFTRPTPFELSAPFPGVAPFEIGEVSLMRSVLRPEGAEHRQVARFALAV</sequence>
<dbReference type="EMBL" id="CP036287">
    <property type="protein sequence ID" value="QDU65928.1"/>
    <property type="molecule type" value="Genomic_DNA"/>
</dbReference>
<dbReference type="NCBIfam" id="TIGR02258">
    <property type="entry name" value="2_5_ligase"/>
    <property type="match status" value="1"/>
</dbReference>
<keyword evidence="1 2" id="KW-0378">Hydrolase</keyword>
<dbReference type="KEGG" id="pbap:Pla133_09940"/>
<dbReference type="EC" id="3.1.4.58" evidence="2"/>
<dbReference type="HAMAP" id="MF_01940">
    <property type="entry name" value="RNA_CPDase"/>
    <property type="match status" value="1"/>
</dbReference>
<comment type="function">
    <text evidence="2">Hydrolyzes RNA 2',3'-cyclic phosphodiester to an RNA 2'-phosphomonoester.</text>
</comment>
<dbReference type="PANTHER" id="PTHR35561:SF1">
    <property type="entry name" value="RNA 2',3'-CYCLIC PHOSPHODIESTERASE"/>
    <property type="match status" value="1"/>
</dbReference>
<dbReference type="Proteomes" id="UP000316921">
    <property type="component" value="Chromosome"/>
</dbReference>
<comment type="similarity">
    <text evidence="2">Belongs to the 2H phosphoesterase superfamily. ThpR family.</text>
</comment>
<dbReference type="Pfam" id="PF13563">
    <property type="entry name" value="2_5_RNA_ligase2"/>
    <property type="match status" value="1"/>
</dbReference>
<keyword evidence="3" id="KW-0436">Ligase</keyword>
<evidence type="ECO:0000256" key="1">
    <source>
        <dbReference type="ARBA" id="ARBA00022801"/>
    </source>
</evidence>
<feature type="short sequence motif" description="HXTX 1" evidence="2">
    <location>
        <begin position="52"/>
        <end position="55"/>
    </location>
</feature>
<dbReference type="SUPFAM" id="SSF55144">
    <property type="entry name" value="LigT-like"/>
    <property type="match status" value="1"/>
</dbReference>
<dbReference type="GO" id="GO:0008664">
    <property type="term" value="F:RNA 2',3'-cyclic 3'-phosphodiesterase activity"/>
    <property type="evidence" value="ECO:0007669"/>
    <property type="project" value="UniProtKB-EC"/>
</dbReference>
<dbReference type="PANTHER" id="PTHR35561">
    <property type="entry name" value="RNA 2',3'-CYCLIC PHOSPHODIESTERASE"/>
    <property type="match status" value="1"/>
</dbReference>
<name>A0A518BG31_9BACT</name>
<comment type="catalytic activity">
    <reaction evidence="2">
        <text>a 3'-end 2',3'-cyclophospho-ribonucleotide-RNA + H2O = a 3'-end 2'-phospho-ribonucleotide-RNA + H(+)</text>
        <dbReference type="Rhea" id="RHEA:11828"/>
        <dbReference type="Rhea" id="RHEA-COMP:10464"/>
        <dbReference type="Rhea" id="RHEA-COMP:17353"/>
        <dbReference type="ChEBI" id="CHEBI:15377"/>
        <dbReference type="ChEBI" id="CHEBI:15378"/>
        <dbReference type="ChEBI" id="CHEBI:83064"/>
        <dbReference type="ChEBI" id="CHEBI:173113"/>
        <dbReference type="EC" id="3.1.4.58"/>
    </reaction>
</comment>
<dbReference type="GO" id="GO:0004113">
    <property type="term" value="F:2',3'-cyclic-nucleotide 3'-phosphodiesterase activity"/>
    <property type="evidence" value="ECO:0007669"/>
    <property type="project" value="InterPro"/>
</dbReference>
<evidence type="ECO:0000313" key="4">
    <source>
        <dbReference type="Proteomes" id="UP000316921"/>
    </source>
</evidence>
<dbReference type="AlphaFoldDB" id="A0A518BG31"/>